<organism evidence="3 4">
    <name type="scientific">Crenobacter intestini</name>
    <dbReference type="NCBI Taxonomy" id="2563443"/>
    <lineage>
        <taxon>Bacteria</taxon>
        <taxon>Pseudomonadati</taxon>
        <taxon>Pseudomonadota</taxon>
        <taxon>Betaproteobacteria</taxon>
        <taxon>Neisseriales</taxon>
        <taxon>Neisseriaceae</taxon>
        <taxon>Crenobacter</taxon>
    </lineage>
</organism>
<dbReference type="GO" id="GO:0005737">
    <property type="term" value="C:cytoplasm"/>
    <property type="evidence" value="ECO:0007669"/>
    <property type="project" value="TreeGrafter"/>
</dbReference>
<feature type="domain" description="Calcineurin-like phosphoesterase" evidence="2">
    <location>
        <begin position="1"/>
        <end position="185"/>
    </location>
</feature>
<accession>A0A4T0UVM2</accession>
<dbReference type="Pfam" id="PF12850">
    <property type="entry name" value="Metallophos_2"/>
    <property type="match status" value="1"/>
</dbReference>
<proteinExistence type="inferred from homology"/>
<dbReference type="InterPro" id="IPR024654">
    <property type="entry name" value="Calcineurin-like_PHP_lpxH"/>
</dbReference>
<dbReference type="GO" id="GO:0016791">
    <property type="term" value="F:phosphatase activity"/>
    <property type="evidence" value="ECO:0007669"/>
    <property type="project" value="TreeGrafter"/>
</dbReference>
<dbReference type="OrthoDB" id="9813918at2"/>
<dbReference type="InterPro" id="IPR050126">
    <property type="entry name" value="Ap4A_hydrolase"/>
</dbReference>
<dbReference type="InterPro" id="IPR029052">
    <property type="entry name" value="Metallo-depent_PP-like"/>
</dbReference>
<dbReference type="AlphaFoldDB" id="A0A4T0UVM2"/>
<evidence type="ECO:0000313" key="3">
    <source>
        <dbReference type="EMBL" id="TIC83110.1"/>
    </source>
</evidence>
<dbReference type="RefSeq" id="WP_136552965.1">
    <property type="nucleotide sequence ID" value="NZ_STGJ01000008.1"/>
</dbReference>
<evidence type="ECO:0000313" key="4">
    <source>
        <dbReference type="Proteomes" id="UP000308891"/>
    </source>
</evidence>
<dbReference type="Gene3D" id="3.60.21.10">
    <property type="match status" value="1"/>
</dbReference>
<dbReference type="SUPFAM" id="SSF56300">
    <property type="entry name" value="Metallo-dependent phosphatases"/>
    <property type="match status" value="1"/>
</dbReference>
<evidence type="ECO:0000256" key="1">
    <source>
        <dbReference type="ARBA" id="ARBA00008950"/>
    </source>
</evidence>
<comment type="similarity">
    <text evidence="1">Belongs to the metallophosphoesterase superfamily. YfcE family.</text>
</comment>
<dbReference type="EMBL" id="STGJ01000008">
    <property type="protein sequence ID" value="TIC83110.1"/>
    <property type="molecule type" value="Genomic_DNA"/>
</dbReference>
<dbReference type="PANTHER" id="PTHR42850">
    <property type="entry name" value="METALLOPHOSPHOESTERASE"/>
    <property type="match status" value="1"/>
</dbReference>
<reference evidence="3 4" key="1">
    <citation type="submission" date="2019-04" db="EMBL/GenBank/DDBJ databases">
        <title>Crenobacter sp. nov.</title>
        <authorList>
            <person name="Shi S."/>
        </authorList>
    </citation>
    <scope>NUCLEOTIDE SEQUENCE [LARGE SCALE GENOMIC DNA]</scope>
    <source>
        <strain evidence="3 4">GY 70310</strain>
    </source>
</reference>
<dbReference type="PIRSF" id="PIRSF000883">
    <property type="entry name" value="Pesterase_MJ0912"/>
    <property type="match status" value="1"/>
</dbReference>
<name>A0A4T0UVM2_9NEIS</name>
<dbReference type="PANTHER" id="PTHR42850:SF2">
    <property type="entry name" value="BLL5683 PROTEIN"/>
    <property type="match status" value="1"/>
</dbReference>
<protein>
    <submittedName>
        <fullName evidence="3">Metallophosphoesterase family protein</fullName>
    </submittedName>
</protein>
<sequence>MRIALVSDIHGNLFALEAVAADIRRRGADAVYALGDLLSGPLAARDTAHWLMASGWPCLAGNHERQLLSADPAVREASDRSALAELDAVSLAWLSTLPPTLRPFPDILLCHGTPLSDCDYLLETVDGGGIRLAHGDEITVRLAGETASLVACGHSHLPRALEEAGVTLVNPGSVGLPAYADTTPMYHRVENGSPDARYALIERLDGRWHVDLVSVPYDWRPMAALAARNGRAEWARALESGRV</sequence>
<evidence type="ECO:0000259" key="2">
    <source>
        <dbReference type="Pfam" id="PF12850"/>
    </source>
</evidence>
<gene>
    <name evidence="3" type="ORF">E5K04_08430</name>
</gene>
<dbReference type="InterPro" id="IPR011152">
    <property type="entry name" value="Pesterase_MJ0912"/>
</dbReference>
<dbReference type="Proteomes" id="UP000308891">
    <property type="component" value="Unassembled WGS sequence"/>
</dbReference>
<keyword evidence="4" id="KW-1185">Reference proteome</keyword>
<comment type="caution">
    <text evidence="3">The sequence shown here is derived from an EMBL/GenBank/DDBJ whole genome shotgun (WGS) entry which is preliminary data.</text>
</comment>